<name>A0A7S2S3C6_9STRA</name>
<feature type="compositionally biased region" description="Basic and acidic residues" evidence="1">
    <location>
        <begin position="31"/>
        <end position="41"/>
    </location>
</feature>
<gene>
    <name evidence="2" type="ORF">RMAR1173_LOCUS10750</name>
</gene>
<evidence type="ECO:0000256" key="1">
    <source>
        <dbReference type="SAM" id="MobiDB-lite"/>
    </source>
</evidence>
<feature type="region of interest" description="Disordered" evidence="1">
    <location>
        <begin position="18"/>
        <end position="50"/>
    </location>
</feature>
<feature type="region of interest" description="Disordered" evidence="1">
    <location>
        <begin position="56"/>
        <end position="75"/>
    </location>
</feature>
<sequence length="123" mass="13526">MRGLKQQGISPFRMHCSLSASDGWGGGIWNGKDETEKEREKKVRRSKRGRACAVIGHRSSSAATTMKTEPTRDTRRPPCCLPCFLVGGPGGPRLPLYLPDSACVIPSFLTLIERNVNDSPKRT</sequence>
<evidence type="ECO:0000313" key="2">
    <source>
        <dbReference type="EMBL" id="CAD9688402.1"/>
    </source>
</evidence>
<protein>
    <submittedName>
        <fullName evidence="2">Uncharacterized protein</fullName>
    </submittedName>
</protein>
<organism evidence="2">
    <name type="scientific">Rhizochromulina marina</name>
    <dbReference type="NCBI Taxonomy" id="1034831"/>
    <lineage>
        <taxon>Eukaryota</taxon>
        <taxon>Sar</taxon>
        <taxon>Stramenopiles</taxon>
        <taxon>Ochrophyta</taxon>
        <taxon>Dictyochophyceae</taxon>
        <taxon>Rhizochromulinales</taxon>
        <taxon>Rhizochromulina</taxon>
    </lineage>
</organism>
<feature type="compositionally biased region" description="Polar residues" evidence="1">
    <location>
        <begin position="58"/>
        <end position="68"/>
    </location>
</feature>
<reference evidence="2" key="1">
    <citation type="submission" date="2021-01" db="EMBL/GenBank/DDBJ databases">
        <authorList>
            <person name="Corre E."/>
            <person name="Pelletier E."/>
            <person name="Niang G."/>
            <person name="Scheremetjew M."/>
            <person name="Finn R."/>
            <person name="Kale V."/>
            <person name="Holt S."/>
            <person name="Cochrane G."/>
            <person name="Meng A."/>
            <person name="Brown T."/>
            <person name="Cohen L."/>
        </authorList>
    </citation>
    <scope>NUCLEOTIDE SEQUENCE</scope>
    <source>
        <strain evidence="2">CCMP1243</strain>
    </source>
</reference>
<dbReference type="EMBL" id="HBHJ01016156">
    <property type="protein sequence ID" value="CAD9688402.1"/>
    <property type="molecule type" value="Transcribed_RNA"/>
</dbReference>
<accession>A0A7S2S3C6</accession>
<dbReference type="AlphaFoldDB" id="A0A7S2S3C6"/>
<proteinExistence type="predicted"/>